<feature type="coiled-coil region" evidence="1">
    <location>
        <begin position="282"/>
        <end position="341"/>
    </location>
</feature>
<evidence type="ECO:0000256" key="2">
    <source>
        <dbReference type="SAM" id="Phobius"/>
    </source>
</evidence>
<feature type="domain" description="CorA-like transporter" evidence="3">
    <location>
        <begin position="31"/>
        <end position="214"/>
    </location>
</feature>
<feature type="transmembrane region" description="Helical" evidence="2">
    <location>
        <begin position="396"/>
        <end position="418"/>
    </location>
</feature>
<protein>
    <recommendedName>
        <fullName evidence="3">CorA-like transporter domain-containing protein</fullName>
    </recommendedName>
</protein>
<dbReference type="Proteomes" id="UP001296104">
    <property type="component" value="Unassembled WGS sequence"/>
</dbReference>
<evidence type="ECO:0000313" key="5">
    <source>
        <dbReference type="Proteomes" id="UP001296104"/>
    </source>
</evidence>
<evidence type="ECO:0000256" key="1">
    <source>
        <dbReference type="SAM" id="Coils"/>
    </source>
</evidence>
<keyword evidence="5" id="KW-1185">Reference proteome</keyword>
<gene>
    <name evidence="4" type="ORF">LECACI_7A008471</name>
</gene>
<proteinExistence type="predicted"/>
<keyword evidence="1" id="KW-0175">Coiled coil</keyword>
<accession>A0AAI8Z6E0</accession>
<reference evidence="4" key="1">
    <citation type="submission" date="2023-11" db="EMBL/GenBank/DDBJ databases">
        <authorList>
            <person name="Alioto T."/>
            <person name="Alioto T."/>
            <person name="Gomez Garrido J."/>
        </authorList>
    </citation>
    <scope>NUCLEOTIDE SEQUENCE</scope>
</reference>
<dbReference type="InterPro" id="IPR058257">
    <property type="entry name" value="CorA-like_dom"/>
</dbReference>
<evidence type="ECO:0000313" key="4">
    <source>
        <dbReference type="EMBL" id="CAK4033313.1"/>
    </source>
</evidence>
<dbReference type="Pfam" id="PF26616">
    <property type="entry name" value="CorA-like"/>
    <property type="match status" value="1"/>
</dbReference>
<sequence length="475" mass="53526">MWPLPGNSNLLSSGIVADVQGAADCFEKAVQGELFYEDPEDVAIKSCTLSEDKPYEEVILQSEQDLSKHLAGTNTDSRTSRTFIVSQESSRSPLDATSSAFQALLESVNAFPAVTKIVDAFVPDFGSDYYAGRGGIHFAPAHVHRDTKVLEICALLKYVERNDRGVGVFGYSIRQMGVYFSLDVEGQRDTSILINPSIELWRRFKAHSPSGAKPWEHWTHAPLLSFTSLAAGWTAYVGELHNAVVKTMNDAAFYKPEGILKVVDTETLKSSAVFKDRLQHASHVLENNRQTLRAALDESRRRQKQLQDPAESEYETFHRGVEDTMRELQFLQNQVHLITQRLDQTATSVSLRFPVRHACFAIGLRLQFRDVATIENFNFMGRMTARSIVEAQAVRIIALITFILLPPTFTTGFLEMGFLHDISYNDGRLELKADPGLLLYLAITLPLMVVTVGGWFLWDFRTKRNLQKQREYNIV</sequence>
<keyword evidence="2" id="KW-0472">Membrane</keyword>
<comment type="caution">
    <text evidence="4">The sequence shown here is derived from an EMBL/GenBank/DDBJ whole genome shotgun (WGS) entry which is preliminary data.</text>
</comment>
<keyword evidence="2" id="KW-0812">Transmembrane</keyword>
<keyword evidence="2" id="KW-1133">Transmembrane helix</keyword>
<evidence type="ECO:0000259" key="3">
    <source>
        <dbReference type="Pfam" id="PF26616"/>
    </source>
</evidence>
<dbReference type="AlphaFoldDB" id="A0AAI8Z6E0"/>
<dbReference type="EMBL" id="CAVMBE010000083">
    <property type="protein sequence ID" value="CAK4033313.1"/>
    <property type="molecule type" value="Genomic_DNA"/>
</dbReference>
<name>A0AAI8Z6E0_9PEZI</name>
<organism evidence="4 5">
    <name type="scientific">Lecanosticta acicola</name>
    <dbReference type="NCBI Taxonomy" id="111012"/>
    <lineage>
        <taxon>Eukaryota</taxon>
        <taxon>Fungi</taxon>
        <taxon>Dikarya</taxon>
        <taxon>Ascomycota</taxon>
        <taxon>Pezizomycotina</taxon>
        <taxon>Dothideomycetes</taxon>
        <taxon>Dothideomycetidae</taxon>
        <taxon>Mycosphaerellales</taxon>
        <taxon>Mycosphaerellaceae</taxon>
        <taxon>Lecanosticta</taxon>
    </lineage>
</organism>
<feature type="transmembrane region" description="Helical" evidence="2">
    <location>
        <begin position="438"/>
        <end position="458"/>
    </location>
</feature>